<keyword evidence="11" id="KW-1185">Reference proteome</keyword>
<dbReference type="RefSeq" id="WP_076515998.1">
    <property type="nucleotide sequence ID" value="NZ_FTOH01000006.1"/>
</dbReference>
<evidence type="ECO:0000256" key="4">
    <source>
        <dbReference type="ARBA" id="ARBA00022519"/>
    </source>
</evidence>
<comment type="subcellular location">
    <subcellularLocation>
        <location evidence="1">Cell inner membrane</location>
        <topology evidence="1">Multi-pass membrane protein</topology>
    </subcellularLocation>
</comment>
<evidence type="ECO:0000256" key="2">
    <source>
        <dbReference type="ARBA" id="ARBA00022448"/>
    </source>
</evidence>
<dbReference type="InterPro" id="IPR036259">
    <property type="entry name" value="MFS_trans_sf"/>
</dbReference>
<dbReference type="InterPro" id="IPR024989">
    <property type="entry name" value="MFS_assoc_dom"/>
</dbReference>
<evidence type="ECO:0000313" key="10">
    <source>
        <dbReference type="EMBL" id="SIS92297.1"/>
    </source>
</evidence>
<evidence type="ECO:0000256" key="5">
    <source>
        <dbReference type="ARBA" id="ARBA00022692"/>
    </source>
</evidence>
<evidence type="ECO:0000313" key="11">
    <source>
        <dbReference type="Proteomes" id="UP000185639"/>
    </source>
</evidence>
<gene>
    <name evidence="10" type="ORF">SAMN05421686_106124</name>
</gene>
<feature type="transmembrane region" description="Helical" evidence="8">
    <location>
        <begin position="9"/>
        <end position="29"/>
    </location>
</feature>
<protein>
    <submittedName>
        <fullName evidence="10">MFS transporter, PPP family, 3-phenylpropionic acid transporter</fullName>
    </submittedName>
</protein>
<dbReference type="GO" id="GO:0015528">
    <property type="term" value="F:lactose:proton symporter activity"/>
    <property type="evidence" value="ECO:0007669"/>
    <property type="project" value="TreeGrafter"/>
</dbReference>
<feature type="transmembrane region" description="Helical" evidence="8">
    <location>
        <begin position="232"/>
        <end position="255"/>
    </location>
</feature>
<dbReference type="PANTHER" id="PTHR23522:SF10">
    <property type="entry name" value="3-PHENYLPROPIONIC ACID TRANSPORTER-RELATED"/>
    <property type="match status" value="1"/>
</dbReference>
<dbReference type="Pfam" id="PF12832">
    <property type="entry name" value="MFS_1_like"/>
    <property type="match status" value="1"/>
</dbReference>
<dbReference type="AlphaFoldDB" id="A0A1N7N1N9"/>
<dbReference type="STRING" id="484498.SAMN05421686_106124"/>
<feature type="transmembrane region" description="Helical" evidence="8">
    <location>
        <begin position="329"/>
        <end position="350"/>
    </location>
</feature>
<keyword evidence="4" id="KW-0997">Cell inner membrane</keyword>
<evidence type="ECO:0000256" key="1">
    <source>
        <dbReference type="ARBA" id="ARBA00004429"/>
    </source>
</evidence>
<evidence type="ECO:0000259" key="9">
    <source>
        <dbReference type="PROSITE" id="PS50850"/>
    </source>
</evidence>
<keyword evidence="3" id="KW-1003">Cell membrane</keyword>
<name>A0A1N7N1N9_9GAMM</name>
<dbReference type="GO" id="GO:0030395">
    <property type="term" value="F:lactose binding"/>
    <property type="evidence" value="ECO:0007669"/>
    <property type="project" value="TreeGrafter"/>
</dbReference>
<keyword evidence="7 8" id="KW-0472">Membrane</keyword>
<dbReference type="InterPro" id="IPR020846">
    <property type="entry name" value="MFS_dom"/>
</dbReference>
<reference evidence="11" key="1">
    <citation type="submission" date="2017-01" db="EMBL/GenBank/DDBJ databases">
        <authorList>
            <person name="Varghese N."/>
            <person name="Submissions S."/>
        </authorList>
    </citation>
    <scope>NUCLEOTIDE SEQUENCE [LARGE SCALE GENOMIC DNA]</scope>
    <source>
        <strain evidence="11">DSM 24913</strain>
    </source>
</reference>
<dbReference type="Gene3D" id="1.20.1250.20">
    <property type="entry name" value="MFS general substrate transporter like domains"/>
    <property type="match status" value="2"/>
</dbReference>
<evidence type="ECO:0000256" key="3">
    <source>
        <dbReference type="ARBA" id="ARBA00022475"/>
    </source>
</evidence>
<feature type="transmembrane region" description="Helical" evidence="8">
    <location>
        <begin position="131"/>
        <end position="150"/>
    </location>
</feature>
<dbReference type="PROSITE" id="PS50850">
    <property type="entry name" value="MFS"/>
    <property type="match status" value="1"/>
</dbReference>
<dbReference type="PROSITE" id="PS51257">
    <property type="entry name" value="PROKAR_LIPOPROTEIN"/>
    <property type="match status" value="1"/>
</dbReference>
<dbReference type="NCBIfam" id="NF037955">
    <property type="entry name" value="mfs"/>
    <property type="match status" value="1"/>
</dbReference>
<dbReference type="InterPro" id="IPR026032">
    <property type="entry name" value="HcaT-like"/>
</dbReference>
<feature type="transmembrane region" description="Helical" evidence="8">
    <location>
        <begin position="262"/>
        <end position="281"/>
    </location>
</feature>
<feature type="domain" description="Major facilitator superfamily (MFS) profile" evidence="9">
    <location>
        <begin position="140"/>
        <end position="387"/>
    </location>
</feature>
<evidence type="ECO:0000256" key="8">
    <source>
        <dbReference type="SAM" id="Phobius"/>
    </source>
</evidence>
<keyword evidence="5 8" id="KW-0812">Transmembrane</keyword>
<dbReference type="SUPFAM" id="SSF103473">
    <property type="entry name" value="MFS general substrate transporter"/>
    <property type="match status" value="1"/>
</dbReference>
<dbReference type="EMBL" id="FTOH01000006">
    <property type="protein sequence ID" value="SIS92297.1"/>
    <property type="molecule type" value="Genomic_DNA"/>
</dbReference>
<evidence type="ECO:0000256" key="6">
    <source>
        <dbReference type="ARBA" id="ARBA00022989"/>
    </source>
</evidence>
<sequence>MPVSPSRFALFYALYFALLGCIAPFWGLYLKHLSFTAVEIGSLMALFGVVRILAPNMWAAQSRRFRGPVQMVRMAGLLTLVCFSLIYATQSFYGVAAVMIAYGFFWAAMLPQYEVLCMQSLSNQVDRYSRVRMWGSVGFIVSVVLLGAVLQALSISVLPAVMWALMFCIVANAWLMPHVNHPVRPENQTDQQFWRRLLKGPVAGFILLNILLQLSFGPYYTFFSIYLDEAGYSASLTGVIWCVGVIAEVVLFWQFGRIMHLLSWRGWVVLSLVLTAVRWMLTGYLIGSLWVLMLLQILHAFSFGVMHAVSMRYVQTLFPDHLQGRAQALYSSVSFGLGGAVGAWVSGLLWEPLGGTLVFVLAGAASLAGAVIAWLSLSPDEQRQSRQ</sequence>
<proteinExistence type="predicted"/>
<feature type="transmembrane region" description="Helical" evidence="8">
    <location>
        <begin position="65"/>
        <end position="86"/>
    </location>
</feature>
<feature type="transmembrane region" description="Helical" evidence="8">
    <location>
        <begin position="356"/>
        <end position="377"/>
    </location>
</feature>
<keyword evidence="6 8" id="KW-1133">Transmembrane helix</keyword>
<dbReference type="GO" id="GO:0005886">
    <property type="term" value="C:plasma membrane"/>
    <property type="evidence" value="ECO:0007669"/>
    <property type="project" value="UniProtKB-SubCell"/>
</dbReference>
<organism evidence="10 11">
    <name type="scientific">Thalassolituus maritimus</name>
    <dbReference type="NCBI Taxonomy" id="484498"/>
    <lineage>
        <taxon>Bacteria</taxon>
        <taxon>Pseudomonadati</taxon>
        <taxon>Pseudomonadota</taxon>
        <taxon>Gammaproteobacteria</taxon>
        <taxon>Oceanospirillales</taxon>
        <taxon>Oceanospirillaceae</taxon>
        <taxon>Thalassolituus</taxon>
    </lineage>
</organism>
<feature type="transmembrane region" description="Helical" evidence="8">
    <location>
        <begin position="287"/>
        <end position="309"/>
    </location>
</feature>
<feature type="transmembrane region" description="Helical" evidence="8">
    <location>
        <begin position="197"/>
        <end position="220"/>
    </location>
</feature>
<dbReference type="Proteomes" id="UP000185639">
    <property type="component" value="Unassembled WGS sequence"/>
</dbReference>
<accession>A0A1N7N1N9</accession>
<feature type="transmembrane region" description="Helical" evidence="8">
    <location>
        <begin position="156"/>
        <end position="176"/>
    </location>
</feature>
<feature type="transmembrane region" description="Helical" evidence="8">
    <location>
        <begin position="35"/>
        <end position="53"/>
    </location>
</feature>
<dbReference type="OrthoDB" id="9150135at2"/>
<dbReference type="PIRSF" id="PIRSF004925">
    <property type="entry name" value="HcaT"/>
    <property type="match status" value="1"/>
</dbReference>
<evidence type="ECO:0000256" key="7">
    <source>
        <dbReference type="ARBA" id="ARBA00023136"/>
    </source>
</evidence>
<keyword evidence="2" id="KW-0813">Transport</keyword>
<dbReference type="PANTHER" id="PTHR23522">
    <property type="entry name" value="BLL5896 PROTEIN"/>
    <property type="match status" value="1"/>
</dbReference>
<feature type="transmembrane region" description="Helical" evidence="8">
    <location>
        <begin position="92"/>
        <end position="110"/>
    </location>
</feature>